<dbReference type="PANTHER" id="PTHR21266">
    <property type="entry name" value="IRON-SULFUR DOMAIN CONTAINING PROTEIN"/>
    <property type="match status" value="1"/>
</dbReference>
<dbReference type="GO" id="GO:0051537">
    <property type="term" value="F:2 iron, 2 sulfur cluster binding"/>
    <property type="evidence" value="ECO:0007669"/>
    <property type="project" value="InterPro"/>
</dbReference>
<dbReference type="PANTHER" id="PTHR21266:SF60">
    <property type="entry name" value="3-KETOSTEROID-9-ALPHA-MONOOXYGENASE, OXYGENASE COMPONENT"/>
    <property type="match status" value="1"/>
</dbReference>
<dbReference type="InterPro" id="IPR050584">
    <property type="entry name" value="Cholesterol_7-desaturase"/>
</dbReference>
<evidence type="ECO:0000313" key="3">
    <source>
        <dbReference type="EMBL" id="MBV6286075.1"/>
    </source>
</evidence>
<reference evidence="3" key="2">
    <citation type="journal article" date="2023" name="Plant Pathol.">
        <title>Dismantling and reorganizing Pseudomonas marginalis sensu#lato.</title>
        <authorList>
            <person name="Sawada H."/>
            <person name="Fujikawa T."/>
            <person name="Satou M."/>
        </authorList>
    </citation>
    <scope>NUCLEOTIDE SEQUENCE</scope>
    <source>
        <strain evidence="3">MAFF 301350</strain>
    </source>
</reference>
<dbReference type="GO" id="GO:0016491">
    <property type="term" value="F:oxidoreductase activity"/>
    <property type="evidence" value="ECO:0007669"/>
    <property type="project" value="UniProtKB-KW"/>
</dbReference>
<dbReference type="Proteomes" id="UP001106592">
    <property type="component" value="Unassembled WGS sequence"/>
</dbReference>
<accession>A0A9Q2XGV0</accession>
<dbReference type="AlphaFoldDB" id="A0A9Q2XGV0"/>
<comment type="caution">
    <text evidence="3">The sequence shown here is derived from an EMBL/GenBank/DDBJ whole genome shotgun (WGS) entry which is preliminary data.</text>
</comment>
<sequence length="338" mass="38365">MNSPPAWWPVALSRQLHTQPLACTLHGVPLVVFRDADGAPAVLPDRCAHRFAPLSAGRLRDGQLQCPYHGWRFDAQGRCTHLPGQAQQRCSQPLLQPLHSCEAHGLVWASLASERPNTAPVTAAEQTQALDVFWISDQLRCTLQDAAENFLDGFHTHFVHAGWIRHDRQRQRIRAWVHKLEDGIEAQYSEEGTQSGLLSRLLEGNRGLSMGRFRLPGLAEIEYRDRQGRLNLLVSAWLSPAGEGELRLFARVATARGRAPAWLKRSLLQPLFKVILKQDRKILEHVSANQQRFAQVPLRWHRQAPLDSAQDLLGPWIRQLLEHGELRDFEQSNHTFLL</sequence>
<dbReference type="Pfam" id="PF00355">
    <property type="entry name" value="Rieske"/>
    <property type="match status" value="1"/>
</dbReference>
<keyword evidence="1" id="KW-0560">Oxidoreductase</keyword>
<name>A0A9Q2XGV0_9PSED</name>
<organism evidence="3 4">
    <name type="scientific">Pseudomonas aegrilactucae</name>
    <dbReference type="NCBI Taxonomy" id="2854028"/>
    <lineage>
        <taxon>Bacteria</taxon>
        <taxon>Pseudomonadati</taxon>
        <taxon>Pseudomonadota</taxon>
        <taxon>Gammaproteobacteria</taxon>
        <taxon>Pseudomonadales</taxon>
        <taxon>Pseudomonadaceae</taxon>
        <taxon>Pseudomonas</taxon>
    </lineage>
</organism>
<dbReference type="Pfam" id="PF19112">
    <property type="entry name" value="VanA_C"/>
    <property type="match status" value="1"/>
</dbReference>
<evidence type="ECO:0000256" key="1">
    <source>
        <dbReference type="ARBA" id="ARBA00023002"/>
    </source>
</evidence>
<dbReference type="RefSeq" id="WP_217973600.1">
    <property type="nucleotide sequence ID" value="NZ_JAHTBI010000010.1"/>
</dbReference>
<dbReference type="InterPro" id="IPR017941">
    <property type="entry name" value="Rieske_2Fe-2S"/>
</dbReference>
<feature type="domain" description="Rieske" evidence="2">
    <location>
        <begin position="7"/>
        <end position="109"/>
    </location>
</feature>
<evidence type="ECO:0000313" key="4">
    <source>
        <dbReference type="Proteomes" id="UP001106592"/>
    </source>
</evidence>
<dbReference type="EMBL" id="JAHTBI010000010">
    <property type="protein sequence ID" value="MBV6286075.1"/>
    <property type="molecule type" value="Genomic_DNA"/>
</dbReference>
<dbReference type="InterPro" id="IPR044043">
    <property type="entry name" value="VanA_C_cat"/>
</dbReference>
<keyword evidence="4" id="KW-1185">Reference proteome</keyword>
<reference evidence="3" key="1">
    <citation type="journal article" date="2022" name="Int. J. Syst. Evol. Microbiol.">
        <title>Pseudomonas aegrilactucae sp. nov. and Pseudomonas morbosilactucae sp. nov., pathogens causing bacterial rot of lettuce in Japan.</title>
        <authorList>
            <person name="Sawada H."/>
            <person name="Fujikawa T."/>
            <person name="Satou M."/>
        </authorList>
    </citation>
    <scope>NUCLEOTIDE SEQUENCE</scope>
    <source>
        <strain evidence="3">MAFF 301350</strain>
    </source>
</reference>
<gene>
    <name evidence="3" type="ORF">KUO17_03305</name>
</gene>
<evidence type="ECO:0000259" key="2">
    <source>
        <dbReference type="PROSITE" id="PS51296"/>
    </source>
</evidence>
<dbReference type="PROSITE" id="PS51296">
    <property type="entry name" value="RIESKE"/>
    <property type="match status" value="1"/>
</dbReference>
<proteinExistence type="predicted"/>
<protein>
    <submittedName>
        <fullName evidence="3">Rieske 2Fe-2S domain-containing protein</fullName>
    </submittedName>
</protein>